<evidence type="ECO:0000259" key="3">
    <source>
        <dbReference type="PROSITE" id="PS50977"/>
    </source>
</evidence>
<dbReference type="InterPro" id="IPR001647">
    <property type="entry name" value="HTH_TetR"/>
</dbReference>
<dbReference type="InterPro" id="IPR009057">
    <property type="entry name" value="Homeodomain-like_sf"/>
</dbReference>
<sequence length="202" mass="23389">MSEMEPKVRIPQQKRSIETKNRIFVAAKDQFAKNGFHGTNTKEIASAAGVSVGSFYSYFKDKKELFMAIFREHIEEKIVRILGEHQVDPNNRKESVYRLIKAMLEAHEPYPQFHREVLAMRYSDPEVDAVFTEMDQHSLGHVVRFIEQFRDKLRIEDIHTAARIISAAVEEIICSITIFGEDGDADRLIDGLADMIHRYLFD</sequence>
<evidence type="ECO:0000313" key="5">
    <source>
        <dbReference type="Proteomes" id="UP000427906"/>
    </source>
</evidence>
<dbReference type="GO" id="GO:0003677">
    <property type="term" value="F:DNA binding"/>
    <property type="evidence" value="ECO:0007669"/>
    <property type="project" value="UniProtKB-UniRule"/>
</dbReference>
<dbReference type="Pfam" id="PF00440">
    <property type="entry name" value="TetR_N"/>
    <property type="match status" value="1"/>
</dbReference>
<evidence type="ECO:0000313" key="4">
    <source>
        <dbReference type="EMBL" id="BBO70699.1"/>
    </source>
</evidence>
<proteinExistence type="predicted"/>
<dbReference type="InterPro" id="IPR041669">
    <property type="entry name" value="TetR_C_15"/>
</dbReference>
<dbReference type="AlphaFoldDB" id="A0A5K7YRY9"/>
<keyword evidence="1 2" id="KW-0238">DNA-binding</keyword>
<dbReference type="InterPro" id="IPR050624">
    <property type="entry name" value="HTH-type_Tx_Regulator"/>
</dbReference>
<dbReference type="EMBL" id="AP021874">
    <property type="protein sequence ID" value="BBO70699.1"/>
    <property type="molecule type" value="Genomic_DNA"/>
</dbReference>
<gene>
    <name evidence="4" type="ORF">DSCA_46290</name>
</gene>
<accession>A0A5K7YRY9</accession>
<dbReference type="RefSeq" id="WP_167527920.1">
    <property type="nucleotide sequence ID" value="NZ_AP021874.1"/>
</dbReference>
<dbReference type="Gene3D" id="1.10.357.10">
    <property type="entry name" value="Tetracycline Repressor, domain 2"/>
    <property type="match status" value="1"/>
</dbReference>
<keyword evidence="5" id="KW-1185">Reference proteome</keyword>
<organism evidence="4 5">
    <name type="scientific">Desulfosarcina alkanivorans</name>
    <dbReference type="NCBI Taxonomy" id="571177"/>
    <lineage>
        <taxon>Bacteria</taxon>
        <taxon>Pseudomonadati</taxon>
        <taxon>Thermodesulfobacteriota</taxon>
        <taxon>Desulfobacteria</taxon>
        <taxon>Desulfobacterales</taxon>
        <taxon>Desulfosarcinaceae</taxon>
        <taxon>Desulfosarcina</taxon>
    </lineage>
</organism>
<dbReference type="KEGG" id="dalk:DSCA_46290"/>
<feature type="domain" description="HTH tetR-type" evidence="3">
    <location>
        <begin position="17"/>
        <end position="77"/>
    </location>
</feature>
<name>A0A5K7YRY9_9BACT</name>
<dbReference type="SUPFAM" id="SSF46689">
    <property type="entry name" value="Homeodomain-like"/>
    <property type="match status" value="1"/>
</dbReference>
<evidence type="ECO:0000256" key="2">
    <source>
        <dbReference type="PROSITE-ProRule" id="PRU00335"/>
    </source>
</evidence>
<protein>
    <submittedName>
        <fullName evidence="4">AcrR family transcriptional regulator</fullName>
    </submittedName>
</protein>
<dbReference type="PANTHER" id="PTHR43479:SF11">
    <property type="entry name" value="ACREF_ENVCD OPERON REPRESSOR-RELATED"/>
    <property type="match status" value="1"/>
</dbReference>
<feature type="DNA-binding region" description="H-T-H motif" evidence="2">
    <location>
        <begin position="40"/>
        <end position="59"/>
    </location>
</feature>
<dbReference type="PANTHER" id="PTHR43479">
    <property type="entry name" value="ACREF/ENVCD OPERON REPRESSOR-RELATED"/>
    <property type="match status" value="1"/>
</dbReference>
<reference evidence="4 5" key="1">
    <citation type="submission" date="2019-11" db="EMBL/GenBank/DDBJ databases">
        <title>Comparative genomics of hydrocarbon-degrading Desulfosarcina strains.</title>
        <authorList>
            <person name="Watanabe M."/>
            <person name="Kojima H."/>
            <person name="Fukui M."/>
        </authorList>
    </citation>
    <scope>NUCLEOTIDE SEQUENCE [LARGE SCALE GENOMIC DNA]</scope>
    <source>
        <strain evidence="4 5">PL12</strain>
    </source>
</reference>
<evidence type="ECO:0000256" key="1">
    <source>
        <dbReference type="ARBA" id="ARBA00023125"/>
    </source>
</evidence>
<dbReference type="Pfam" id="PF17918">
    <property type="entry name" value="TetR_C_15"/>
    <property type="match status" value="1"/>
</dbReference>
<dbReference type="Proteomes" id="UP000427906">
    <property type="component" value="Chromosome"/>
</dbReference>
<dbReference type="PROSITE" id="PS50977">
    <property type="entry name" value="HTH_TETR_2"/>
    <property type="match status" value="1"/>
</dbReference>
<dbReference type="Gene3D" id="1.10.10.60">
    <property type="entry name" value="Homeodomain-like"/>
    <property type="match status" value="1"/>
</dbReference>
<dbReference type="PRINTS" id="PR00455">
    <property type="entry name" value="HTHTETR"/>
</dbReference>